<dbReference type="InParanoid" id="B0DN05"/>
<dbReference type="HOGENOM" id="CLU_687100_0_0_1"/>
<feature type="compositionally biased region" description="Polar residues" evidence="1">
    <location>
        <begin position="324"/>
        <end position="336"/>
    </location>
</feature>
<sequence length="401" mass="44424">MTLRKSFRRGPFEAVLVMSTLPRHDHTSDSTPSLDGKGGTDPAAKGRKSTKRTGPSYVYYRLYTKLGAFESNHALYHNDRFIGRVPSNYFAPPHTVASIKRSLCKIEGLSEPDKALVFTPLSSPTPKEDSARIPFLIDVSYTNFSALINFAVYYRVYLSEGKRDEKTKTSFDESDISLGRINTLFIAPPHTAGSLKAHIAQVEGLVTPGHALYVEMELFQDMNSDAAMSDTDVISFQGDTHPGSDEGDPIALVNATSTSGYMVINSEGKKGFVQTVLQKFQRYLHEQNPKLHVFIHPDRKKSYKLEGHKPGTKSEEDLPPRPKWTNQAASSRSTLPSAAPRQPALHPNPGQPPHKHLQHSGTHANVHKHGDACVVGLDHRRLMGSVTLHRMGARKRKFPLG</sequence>
<dbReference type="AlphaFoldDB" id="B0DN05"/>
<dbReference type="KEGG" id="lbc:LACBIDRAFT_330866"/>
<dbReference type="OrthoDB" id="2995174at2759"/>
<dbReference type="RefSeq" id="XP_001885222.1">
    <property type="nucleotide sequence ID" value="XM_001885187.1"/>
</dbReference>
<dbReference type="Proteomes" id="UP000001194">
    <property type="component" value="Unassembled WGS sequence"/>
</dbReference>
<feature type="region of interest" description="Disordered" evidence="1">
    <location>
        <begin position="23"/>
        <end position="51"/>
    </location>
</feature>
<evidence type="ECO:0000313" key="2">
    <source>
        <dbReference type="EMBL" id="EDR03967.1"/>
    </source>
</evidence>
<keyword evidence="3" id="KW-1185">Reference proteome</keyword>
<evidence type="ECO:0000313" key="3">
    <source>
        <dbReference type="Proteomes" id="UP000001194"/>
    </source>
</evidence>
<feature type="compositionally biased region" description="Basic and acidic residues" evidence="1">
    <location>
        <begin position="303"/>
        <end position="320"/>
    </location>
</feature>
<gene>
    <name evidence="2" type="ORF">LACBIDRAFT_330866</name>
</gene>
<feature type="region of interest" description="Disordered" evidence="1">
    <location>
        <begin position="295"/>
        <end position="366"/>
    </location>
</feature>
<organism evidence="3">
    <name type="scientific">Laccaria bicolor (strain S238N-H82 / ATCC MYA-4686)</name>
    <name type="common">Bicoloured deceiver</name>
    <name type="synonym">Laccaria laccata var. bicolor</name>
    <dbReference type="NCBI Taxonomy" id="486041"/>
    <lineage>
        <taxon>Eukaryota</taxon>
        <taxon>Fungi</taxon>
        <taxon>Dikarya</taxon>
        <taxon>Basidiomycota</taxon>
        <taxon>Agaricomycotina</taxon>
        <taxon>Agaricomycetes</taxon>
        <taxon>Agaricomycetidae</taxon>
        <taxon>Agaricales</taxon>
        <taxon>Agaricineae</taxon>
        <taxon>Hydnangiaceae</taxon>
        <taxon>Laccaria</taxon>
    </lineage>
</organism>
<dbReference type="EMBL" id="DS547120">
    <property type="protein sequence ID" value="EDR03967.1"/>
    <property type="molecule type" value="Genomic_DNA"/>
</dbReference>
<reference evidence="2 3" key="1">
    <citation type="journal article" date="2008" name="Nature">
        <title>The genome of Laccaria bicolor provides insights into mycorrhizal symbiosis.</title>
        <authorList>
            <person name="Martin F."/>
            <person name="Aerts A."/>
            <person name="Ahren D."/>
            <person name="Brun A."/>
            <person name="Danchin E.G.J."/>
            <person name="Duchaussoy F."/>
            <person name="Gibon J."/>
            <person name="Kohler A."/>
            <person name="Lindquist E."/>
            <person name="Pereda V."/>
            <person name="Salamov A."/>
            <person name="Shapiro H.J."/>
            <person name="Wuyts J."/>
            <person name="Blaudez D."/>
            <person name="Buee M."/>
            <person name="Brokstein P."/>
            <person name="Canbaeck B."/>
            <person name="Cohen D."/>
            <person name="Courty P.E."/>
            <person name="Coutinho P.M."/>
            <person name="Delaruelle C."/>
            <person name="Detter J.C."/>
            <person name="Deveau A."/>
            <person name="DiFazio S."/>
            <person name="Duplessis S."/>
            <person name="Fraissinet-Tachet L."/>
            <person name="Lucic E."/>
            <person name="Frey-Klett P."/>
            <person name="Fourrey C."/>
            <person name="Feussner I."/>
            <person name="Gay G."/>
            <person name="Grimwood J."/>
            <person name="Hoegger P.J."/>
            <person name="Jain P."/>
            <person name="Kilaru S."/>
            <person name="Labbe J."/>
            <person name="Lin Y.C."/>
            <person name="Legue V."/>
            <person name="Le Tacon F."/>
            <person name="Marmeisse R."/>
            <person name="Melayah D."/>
            <person name="Montanini B."/>
            <person name="Muratet M."/>
            <person name="Nehls U."/>
            <person name="Niculita-Hirzel H."/>
            <person name="Oudot-Le Secq M.P."/>
            <person name="Peter M."/>
            <person name="Quesneville H."/>
            <person name="Rajashekar B."/>
            <person name="Reich M."/>
            <person name="Rouhier N."/>
            <person name="Schmutz J."/>
            <person name="Yin T."/>
            <person name="Chalot M."/>
            <person name="Henrissat B."/>
            <person name="Kuees U."/>
            <person name="Lucas S."/>
            <person name="Van de Peer Y."/>
            <person name="Podila G.K."/>
            <person name="Polle A."/>
            <person name="Pukkila P.J."/>
            <person name="Richardson P.M."/>
            <person name="Rouze P."/>
            <person name="Sanders I.R."/>
            <person name="Stajich J.E."/>
            <person name="Tunlid A."/>
            <person name="Tuskan G."/>
            <person name="Grigoriev I.V."/>
        </authorList>
    </citation>
    <scope>NUCLEOTIDE SEQUENCE [LARGE SCALE GENOMIC DNA]</scope>
    <source>
        <strain evidence="3">S238N-H82 / ATCC MYA-4686</strain>
    </source>
</reference>
<proteinExistence type="predicted"/>
<dbReference type="GeneID" id="6080971"/>
<evidence type="ECO:0000256" key="1">
    <source>
        <dbReference type="SAM" id="MobiDB-lite"/>
    </source>
</evidence>
<name>B0DN05_LACBS</name>
<protein>
    <submittedName>
        <fullName evidence="2">Predicted protein</fullName>
    </submittedName>
</protein>
<accession>B0DN05</accession>